<reference evidence="1" key="1">
    <citation type="submission" date="2020-05" db="EMBL/GenBank/DDBJ databases">
        <authorList>
            <person name="Chiriac C."/>
            <person name="Salcher M."/>
            <person name="Ghai R."/>
            <person name="Kavagutti S V."/>
        </authorList>
    </citation>
    <scope>NUCLEOTIDE SEQUENCE</scope>
</reference>
<proteinExistence type="predicted"/>
<protein>
    <submittedName>
        <fullName evidence="1">Unannotated protein</fullName>
    </submittedName>
</protein>
<gene>
    <name evidence="1" type="ORF">UFOPK3785_01860</name>
</gene>
<evidence type="ECO:0000313" key="1">
    <source>
        <dbReference type="EMBL" id="CAB4965192.1"/>
    </source>
</evidence>
<sequence length="303" mass="33435">MRATGTKRHVIVGVTSNIDGIRVFKRTLVTIGGGVDHEYPLAGLDFLPTKFRIDCCGASELDYRSRETQQFFDSCWDHRKVISNNVVLILILKQCERSGCDQVSSGLRTGVLQKHEEQFNLERRELLAFNLGMKQNAHEIITGVVDSLGTHCVGIHEHVGCCLCPLFRSHRGIEPKCLFCPVEHLGPVGLRNAHHVGDHVKRKPQRKIVDQVGACAFGQSVDDVVGARAQHVAQFGDPFRSEALIDDLAEFHMVGRIEADHQLIAASGSRFVDPIIDEGIGRVAIGRCISRNLLNLGVASDHP</sequence>
<accession>A0A6J7LDP5</accession>
<organism evidence="1">
    <name type="scientific">freshwater metagenome</name>
    <dbReference type="NCBI Taxonomy" id="449393"/>
    <lineage>
        <taxon>unclassified sequences</taxon>
        <taxon>metagenomes</taxon>
        <taxon>ecological metagenomes</taxon>
    </lineage>
</organism>
<dbReference type="AlphaFoldDB" id="A0A6J7LDP5"/>
<dbReference type="EMBL" id="CAFBNJ010000144">
    <property type="protein sequence ID" value="CAB4965192.1"/>
    <property type="molecule type" value="Genomic_DNA"/>
</dbReference>
<name>A0A6J7LDP5_9ZZZZ</name>